<feature type="transmembrane region" description="Helical" evidence="7">
    <location>
        <begin position="53"/>
        <end position="71"/>
    </location>
</feature>
<keyword evidence="6 7" id="KW-0472">Membrane</keyword>
<dbReference type="RefSeq" id="WP_134754535.1">
    <property type="nucleotide sequence ID" value="NZ_MYFO02000005.1"/>
</dbReference>
<evidence type="ECO:0000313" key="9">
    <source>
        <dbReference type="EMBL" id="TFE86087.1"/>
    </source>
</evidence>
<dbReference type="EMBL" id="MYFO01000021">
    <property type="protein sequence ID" value="TFE86087.1"/>
    <property type="molecule type" value="Genomic_DNA"/>
</dbReference>
<feature type="transmembrane region" description="Helical" evidence="7">
    <location>
        <begin position="283"/>
        <end position="301"/>
    </location>
</feature>
<dbReference type="GO" id="GO:0005886">
    <property type="term" value="C:plasma membrane"/>
    <property type="evidence" value="ECO:0007669"/>
    <property type="project" value="UniProtKB-SubCell"/>
</dbReference>
<feature type="transmembrane region" description="Helical" evidence="7">
    <location>
        <begin position="167"/>
        <end position="183"/>
    </location>
</feature>
<evidence type="ECO:0000256" key="3">
    <source>
        <dbReference type="ARBA" id="ARBA00022475"/>
    </source>
</evidence>
<dbReference type="Proteomes" id="UP000298246">
    <property type="component" value="Unassembled WGS sequence"/>
</dbReference>
<feature type="domain" description="EamA" evidence="8">
    <location>
        <begin position="167"/>
        <end position="300"/>
    </location>
</feature>
<evidence type="ECO:0000256" key="5">
    <source>
        <dbReference type="ARBA" id="ARBA00022989"/>
    </source>
</evidence>
<evidence type="ECO:0000259" key="8">
    <source>
        <dbReference type="Pfam" id="PF00892"/>
    </source>
</evidence>
<dbReference type="InterPro" id="IPR050638">
    <property type="entry name" value="AA-Vitamin_Transporters"/>
</dbReference>
<name>A0A4Y8PZ92_9BACL</name>
<dbReference type="OrthoDB" id="3190463at2"/>
<comment type="similarity">
    <text evidence="2">Belongs to the EamA transporter family.</text>
</comment>
<comment type="subcellular location">
    <subcellularLocation>
        <location evidence="1">Cell membrane</location>
        <topology evidence="1">Multi-pass membrane protein</topology>
    </subcellularLocation>
</comment>
<feature type="domain" description="EamA" evidence="8">
    <location>
        <begin position="14"/>
        <end position="154"/>
    </location>
</feature>
<sequence>MNKTNVFTHPFGKVFIALLATFLWGSAFPLIKISYQQLSIEKTDSAKQLVFAGYRFAIAALLIFAVMLFFRKAVRYQRGSLKAILKVSALQTVLQYTFFYLGITFSSGTNASIIAGTTSFFQILVAHFVYKNDQLSIRKLIGIAIGFCAILLSNYQNAELHDLMNRGGILLLIAMFFGAWGNVQAKREGATLDVFYITAYQMLIGGMLLIIFGAVRAGVLPFVFNGYSFLCLLYLALLSAASFVLWNNLMKHNQVGSVSMYLSLIPLFGVMLSSLFLREPFHYVVLISLALLTIGILIVNGENKGVKGYGQQNNFHSSS</sequence>
<dbReference type="PANTHER" id="PTHR32322">
    <property type="entry name" value="INNER MEMBRANE TRANSPORTER"/>
    <property type="match status" value="1"/>
</dbReference>
<evidence type="ECO:0000256" key="7">
    <source>
        <dbReference type="SAM" id="Phobius"/>
    </source>
</evidence>
<evidence type="ECO:0000256" key="1">
    <source>
        <dbReference type="ARBA" id="ARBA00004651"/>
    </source>
</evidence>
<proteinExistence type="inferred from homology"/>
<keyword evidence="4 7" id="KW-0812">Transmembrane</keyword>
<dbReference type="Pfam" id="PF00892">
    <property type="entry name" value="EamA"/>
    <property type="match status" value="2"/>
</dbReference>
<evidence type="ECO:0000256" key="4">
    <source>
        <dbReference type="ARBA" id="ARBA00022692"/>
    </source>
</evidence>
<dbReference type="PANTHER" id="PTHR32322:SF18">
    <property type="entry name" value="S-ADENOSYLMETHIONINE_S-ADENOSYLHOMOCYSTEINE TRANSPORTER"/>
    <property type="match status" value="1"/>
</dbReference>
<feature type="transmembrane region" description="Helical" evidence="7">
    <location>
        <begin position="258"/>
        <end position="277"/>
    </location>
</feature>
<feature type="transmembrane region" description="Helical" evidence="7">
    <location>
        <begin position="83"/>
        <end position="105"/>
    </location>
</feature>
<feature type="transmembrane region" description="Helical" evidence="7">
    <location>
        <begin position="111"/>
        <end position="130"/>
    </location>
</feature>
<feature type="transmembrane region" description="Helical" evidence="7">
    <location>
        <begin position="137"/>
        <end position="155"/>
    </location>
</feature>
<dbReference type="SUPFAM" id="SSF103481">
    <property type="entry name" value="Multidrug resistance efflux transporter EmrE"/>
    <property type="match status" value="2"/>
</dbReference>
<evidence type="ECO:0000256" key="2">
    <source>
        <dbReference type="ARBA" id="ARBA00007362"/>
    </source>
</evidence>
<keyword evidence="3" id="KW-1003">Cell membrane</keyword>
<evidence type="ECO:0000256" key="6">
    <source>
        <dbReference type="ARBA" id="ARBA00023136"/>
    </source>
</evidence>
<gene>
    <name evidence="9" type="ORF">B5M42_15850</name>
</gene>
<dbReference type="AlphaFoldDB" id="A0A4Y8PZ92"/>
<accession>A0A4Y8PZ92</accession>
<organism evidence="9 10">
    <name type="scientific">Paenibacillus athensensis</name>
    <dbReference type="NCBI Taxonomy" id="1967502"/>
    <lineage>
        <taxon>Bacteria</taxon>
        <taxon>Bacillati</taxon>
        <taxon>Bacillota</taxon>
        <taxon>Bacilli</taxon>
        <taxon>Bacillales</taxon>
        <taxon>Paenibacillaceae</taxon>
        <taxon>Paenibacillus</taxon>
    </lineage>
</organism>
<dbReference type="InterPro" id="IPR000620">
    <property type="entry name" value="EamA_dom"/>
</dbReference>
<keyword evidence="5 7" id="KW-1133">Transmembrane helix</keyword>
<feature type="transmembrane region" description="Helical" evidence="7">
    <location>
        <begin position="227"/>
        <end position="246"/>
    </location>
</feature>
<keyword evidence="10" id="KW-1185">Reference proteome</keyword>
<evidence type="ECO:0000313" key="10">
    <source>
        <dbReference type="Proteomes" id="UP000298246"/>
    </source>
</evidence>
<dbReference type="InterPro" id="IPR037185">
    <property type="entry name" value="EmrE-like"/>
</dbReference>
<protein>
    <submittedName>
        <fullName evidence="9">EamA family transporter</fullName>
    </submittedName>
</protein>
<comment type="caution">
    <text evidence="9">The sequence shown here is derived from an EMBL/GenBank/DDBJ whole genome shotgun (WGS) entry which is preliminary data.</text>
</comment>
<reference evidence="9 10" key="1">
    <citation type="submission" date="2017-03" db="EMBL/GenBank/DDBJ databases">
        <title>Isolation of Levoglucosan Utilizing Bacteria.</title>
        <authorList>
            <person name="Arya A.S."/>
        </authorList>
    </citation>
    <scope>NUCLEOTIDE SEQUENCE [LARGE SCALE GENOMIC DNA]</scope>
    <source>
        <strain evidence="9 10">MEC069</strain>
    </source>
</reference>
<feature type="transmembrane region" description="Helical" evidence="7">
    <location>
        <begin position="195"/>
        <end position="215"/>
    </location>
</feature>